<dbReference type="PROSITE" id="PS51918">
    <property type="entry name" value="RADICAL_SAM"/>
    <property type="match status" value="1"/>
</dbReference>
<dbReference type="AlphaFoldDB" id="A0A644UNC5"/>
<comment type="caution">
    <text evidence="7">The sequence shown here is derived from an EMBL/GenBank/DDBJ whole genome shotgun (WGS) entry which is preliminary data.</text>
</comment>
<name>A0A644UNC5_9ZZZZ</name>
<dbReference type="SFLD" id="SFLDG01095">
    <property type="entry name" value="Uncharacterised_Radical_SAM_Su"/>
    <property type="match status" value="1"/>
</dbReference>
<keyword evidence="4" id="KW-0408">Iron</keyword>
<keyword evidence="2" id="KW-0949">S-adenosyl-L-methionine</keyword>
<dbReference type="GO" id="GO:0046872">
    <property type="term" value="F:metal ion binding"/>
    <property type="evidence" value="ECO:0007669"/>
    <property type="project" value="UniProtKB-KW"/>
</dbReference>
<organism evidence="7">
    <name type="scientific">bioreactor metagenome</name>
    <dbReference type="NCBI Taxonomy" id="1076179"/>
    <lineage>
        <taxon>unclassified sequences</taxon>
        <taxon>metagenomes</taxon>
        <taxon>ecological metagenomes</taxon>
    </lineage>
</organism>
<dbReference type="InterPro" id="IPR058240">
    <property type="entry name" value="rSAM_sf"/>
</dbReference>
<dbReference type="SUPFAM" id="SSF102114">
    <property type="entry name" value="Radical SAM enzymes"/>
    <property type="match status" value="1"/>
</dbReference>
<evidence type="ECO:0000313" key="7">
    <source>
        <dbReference type="EMBL" id="MPL80203.1"/>
    </source>
</evidence>
<keyword evidence="5" id="KW-0411">Iron-sulfur</keyword>
<dbReference type="PANTHER" id="PTHR43409">
    <property type="entry name" value="ANAEROBIC MAGNESIUM-PROTOPORPHYRIN IX MONOMETHYL ESTER CYCLASE-RELATED"/>
    <property type="match status" value="1"/>
</dbReference>
<keyword evidence="3" id="KW-0479">Metal-binding</keyword>
<evidence type="ECO:0000256" key="1">
    <source>
        <dbReference type="ARBA" id="ARBA00001966"/>
    </source>
</evidence>
<sequence>MFFDTYETPVFRPPSEARSFILRVTRGCAHNKCTYCNMYRGVQFMMCSDEDISKQIALAAHYGKESVKRIFLADGDALVVSTDKLLKILHVLYETFPNLQRVSSYSAPQDILHKSVEELIQLKEAGLKLLYYGMESGDDIVLRAVKKGVTGEQAVEAGKRVTASGIKLSLMIICGLAGVKGSKRHAEETAKAINIIQPNMLSALSLMLYRGSELLDQYERGEFDPLSPAGIMREMHNIISRVEISSGHHCLFRSNHVSNYVQLAGTLPKDKAMLLAEMEFAIEKLDKQKDWDVYNNTSY</sequence>
<evidence type="ECO:0000256" key="2">
    <source>
        <dbReference type="ARBA" id="ARBA00022691"/>
    </source>
</evidence>
<protein>
    <recommendedName>
        <fullName evidence="6">Radical SAM core domain-containing protein</fullName>
    </recommendedName>
</protein>
<evidence type="ECO:0000259" key="6">
    <source>
        <dbReference type="PROSITE" id="PS51918"/>
    </source>
</evidence>
<evidence type="ECO:0000256" key="5">
    <source>
        <dbReference type="ARBA" id="ARBA00023014"/>
    </source>
</evidence>
<dbReference type="InterPro" id="IPR023404">
    <property type="entry name" value="rSAM_horseshoe"/>
</dbReference>
<dbReference type="InterPro" id="IPR006638">
    <property type="entry name" value="Elp3/MiaA/NifB-like_rSAM"/>
</dbReference>
<reference evidence="7" key="1">
    <citation type="submission" date="2019-08" db="EMBL/GenBank/DDBJ databases">
        <authorList>
            <person name="Kucharzyk K."/>
            <person name="Murdoch R.W."/>
            <person name="Higgins S."/>
            <person name="Loffler F."/>
        </authorList>
    </citation>
    <scope>NUCLEOTIDE SEQUENCE</scope>
</reference>
<dbReference type="InterPro" id="IPR051198">
    <property type="entry name" value="BchE-like"/>
</dbReference>
<feature type="domain" description="Radical SAM core" evidence="6">
    <location>
        <begin position="14"/>
        <end position="245"/>
    </location>
</feature>
<proteinExistence type="predicted"/>
<evidence type="ECO:0000256" key="3">
    <source>
        <dbReference type="ARBA" id="ARBA00022723"/>
    </source>
</evidence>
<dbReference type="EMBL" id="VSSQ01000135">
    <property type="protein sequence ID" value="MPL80203.1"/>
    <property type="molecule type" value="Genomic_DNA"/>
</dbReference>
<evidence type="ECO:0000256" key="4">
    <source>
        <dbReference type="ARBA" id="ARBA00023004"/>
    </source>
</evidence>
<dbReference type="Gene3D" id="3.80.30.20">
    <property type="entry name" value="tm_1862 like domain"/>
    <property type="match status" value="1"/>
</dbReference>
<dbReference type="GO" id="GO:0003824">
    <property type="term" value="F:catalytic activity"/>
    <property type="evidence" value="ECO:0007669"/>
    <property type="project" value="InterPro"/>
</dbReference>
<dbReference type="InterPro" id="IPR007197">
    <property type="entry name" value="rSAM"/>
</dbReference>
<dbReference type="SFLD" id="SFLDS00029">
    <property type="entry name" value="Radical_SAM"/>
    <property type="match status" value="1"/>
</dbReference>
<accession>A0A644UNC5</accession>
<dbReference type="CDD" id="cd01335">
    <property type="entry name" value="Radical_SAM"/>
    <property type="match status" value="1"/>
</dbReference>
<dbReference type="SMART" id="SM00729">
    <property type="entry name" value="Elp3"/>
    <property type="match status" value="1"/>
</dbReference>
<dbReference type="GO" id="GO:0051536">
    <property type="term" value="F:iron-sulfur cluster binding"/>
    <property type="evidence" value="ECO:0007669"/>
    <property type="project" value="UniProtKB-KW"/>
</dbReference>
<dbReference type="SFLD" id="SFLDG01082">
    <property type="entry name" value="B12-binding_domain_containing"/>
    <property type="match status" value="1"/>
</dbReference>
<comment type="cofactor">
    <cofactor evidence="1">
        <name>[4Fe-4S] cluster</name>
        <dbReference type="ChEBI" id="CHEBI:49883"/>
    </cofactor>
</comment>
<gene>
    <name evidence="7" type="ORF">SDC9_26099</name>
</gene>
<dbReference type="Pfam" id="PF04055">
    <property type="entry name" value="Radical_SAM"/>
    <property type="match status" value="1"/>
</dbReference>
<dbReference type="PANTHER" id="PTHR43409:SF4">
    <property type="entry name" value="RADICAL SAM SUPERFAMILY PROTEIN"/>
    <property type="match status" value="1"/>
</dbReference>